<evidence type="ECO:0000256" key="7">
    <source>
        <dbReference type="ARBA" id="ARBA00032755"/>
    </source>
</evidence>
<evidence type="ECO:0000256" key="9">
    <source>
        <dbReference type="PIRSR" id="PIRSR001357-50"/>
    </source>
</evidence>
<comment type="catalytic activity">
    <reaction evidence="8">
        <text>2-deoxy-D-ribose 5-phosphate = D-glyceraldehyde 3-phosphate + acetaldehyde</text>
        <dbReference type="Rhea" id="RHEA:12821"/>
        <dbReference type="ChEBI" id="CHEBI:15343"/>
        <dbReference type="ChEBI" id="CHEBI:59776"/>
        <dbReference type="ChEBI" id="CHEBI:62877"/>
        <dbReference type="EC" id="4.1.2.4"/>
    </reaction>
</comment>
<evidence type="ECO:0000256" key="1">
    <source>
        <dbReference type="ARBA" id="ARBA00004816"/>
    </source>
</evidence>
<protein>
    <recommendedName>
        <fullName evidence="3">deoxyribose-phosphate aldolase</fullName>
        <ecNumber evidence="3">4.1.2.4</ecNumber>
    </recommendedName>
    <alternativeName>
        <fullName evidence="7">2-deoxy-D-ribose 5-phosphate aldolase</fullName>
    </alternativeName>
    <alternativeName>
        <fullName evidence="6">Phosphodeoxyriboaldolase</fullName>
    </alternativeName>
</protein>
<dbReference type="OrthoDB" id="70823at2759"/>
<sequence length="261" mass="28476">MKWLGCSKLSPLLTSPLSQASDDTKTNVERLCYKAAQPIHEDIIKKLGIEELGIQVGSVCVYPSRVRDARACLDRIGACHVPVTAVATGFPTGQYPLETRLKEVEWAVSQGASEIDIVINRQLALSQDWQVMKSILAIGELGSLENIYKAGMVCMMAGSDFIKTSTGKEGVNAYLPAGMVMVRAIRDFHQVSGRLVGLKPAGGLKTRKDALDWMVLVKDELGNEWLNSSLFRIGASSLLGDVEKTLFHYAYGYAPAEQQLA</sequence>
<evidence type="ECO:0000256" key="6">
    <source>
        <dbReference type="ARBA" id="ARBA00031814"/>
    </source>
</evidence>
<evidence type="ECO:0000256" key="5">
    <source>
        <dbReference type="ARBA" id="ARBA00023270"/>
    </source>
</evidence>
<keyword evidence="11" id="KW-1185">Reference proteome</keyword>
<dbReference type="GO" id="GO:0046386">
    <property type="term" value="P:deoxyribose phosphate catabolic process"/>
    <property type="evidence" value="ECO:0007669"/>
    <property type="project" value="UniProtKB-UniPathway"/>
</dbReference>
<dbReference type="PANTHER" id="PTHR10889">
    <property type="entry name" value="DEOXYRIBOSE-PHOSPHATE ALDOLASE"/>
    <property type="match status" value="1"/>
</dbReference>
<evidence type="ECO:0000256" key="2">
    <source>
        <dbReference type="ARBA" id="ARBA00009473"/>
    </source>
</evidence>
<evidence type="ECO:0000256" key="3">
    <source>
        <dbReference type="ARBA" id="ARBA00012515"/>
    </source>
</evidence>
<dbReference type="EMBL" id="LR899523">
    <property type="protein sequence ID" value="CAD7240072.1"/>
    <property type="molecule type" value="Genomic_DNA"/>
</dbReference>
<dbReference type="Proteomes" id="UP000677054">
    <property type="component" value="Unassembled WGS sequence"/>
</dbReference>
<dbReference type="Pfam" id="PF01791">
    <property type="entry name" value="DeoC"/>
    <property type="match status" value="2"/>
</dbReference>
<dbReference type="InterPro" id="IPR013785">
    <property type="entry name" value="Aldolase_TIM"/>
</dbReference>
<dbReference type="EMBL" id="CAJPEV010000006">
    <property type="protein sequence ID" value="CAG0878586.1"/>
    <property type="molecule type" value="Genomic_DNA"/>
</dbReference>
<feature type="active site" description="Proton donor/acceptor" evidence="9">
    <location>
        <position position="199"/>
    </location>
</feature>
<dbReference type="GO" id="GO:0004139">
    <property type="term" value="F:deoxyribose-phosphate aldolase activity"/>
    <property type="evidence" value="ECO:0007669"/>
    <property type="project" value="UniProtKB-EC"/>
</dbReference>
<evidence type="ECO:0000256" key="8">
    <source>
        <dbReference type="ARBA" id="ARBA00048791"/>
    </source>
</evidence>
<dbReference type="InterPro" id="IPR002915">
    <property type="entry name" value="DeoC/FbaB/LacD_aldolase"/>
</dbReference>
<comment type="similarity">
    <text evidence="2">Belongs to the DeoC/FbaB aldolase family. DeoC type 2 subfamily.</text>
</comment>
<evidence type="ECO:0000313" key="10">
    <source>
        <dbReference type="EMBL" id="CAD7240072.1"/>
    </source>
</evidence>
<dbReference type="PANTHER" id="PTHR10889:SF3">
    <property type="entry name" value="DEOXYRIBOSE-PHOSPHATE ALDOLASE"/>
    <property type="match status" value="1"/>
</dbReference>
<feature type="active site" description="Schiff-base intermediate with acetaldehyde" evidence="9">
    <location>
        <position position="163"/>
    </location>
</feature>
<dbReference type="GO" id="GO:0005737">
    <property type="term" value="C:cytoplasm"/>
    <property type="evidence" value="ECO:0007669"/>
    <property type="project" value="InterPro"/>
</dbReference>
<gene>
    <name evidence="10" type="ORF">DSTB1V02_LOCUS109</name>
</gene>
<feature type="non-terminal residue" evidence="10">
    <location>
        <position position="261"/>
    </location>
</feature>
<dbReference type="SUPFAM" id="SSF51569">
    <property type="entry name" value="Aldolase"/>
    <property type="match status" value="1"/>
</dbReference>
<dbReference type="EC" id="4.1.2.4" evidence="3"/>
<reference evidence="10" key="1">
    <citation type="submission" date="2020-11" db="EMBL/GenBank/DDBJ databases">
        <authorList>
            <person name="Tran Van P."/>
        </authorList>
    </citation>
    <scope>NUCLEOTIDE SEQUENCE</scope>
</reference>
<proteinExistence type="inferred from homology"/>
<keyword evidence="5 9" id="KW-0704">Schiff base</keyword>
<comment type="pathway">
    <text evidence="1">Carbohydrate degradation; 2-deoxy-D-ribose 1-phosphate degradation; D-glyceraldehyde 3-phosphate and acetaldehyde from 2-deoxy-alpha-D-ribose 1-phosphate: step 2/2.</text>
</comment>
<accession>A0A7R8X060</accession>
<dbReference type="Gene3D" id="3.20.20.70">
    <property type="entry name" value="Aldolase class I"/>
    <property type="match status" value="2"/>
</dbReference>
<keyword evidence="4" id="KW-0456">Lyase</keyword>
<evidence type="ECO:0000256" key="4">
    <source>
        <dbReference type="ARBA" id="ARBA00023239"/>
    </source>
</evidence>
<dbReference type="PIRSF" id="PIRSF001357">
    <property type="entry name" value="DeoC"/>
    <property type="match status" value="1"/>
</dbReference>
<dbReference type="UniPathway" id="UPA00002">
    <property type="reaction ID" value="UER00468"/>
</dbReference>
<dbReference type="GO" id="GO:0009264">
    <property type="term" value="P:deoxyribonucleotide catabolic process"/>
    <property type="evidence" value="ECO:0007669"/>
    <property type="project" value="InterPro"/>
</dbReference>
<organism evidence="10">
    <name type="scientific">Darwinula stevensoni</name>
    <dbReference type="NCBI Taxonomy" id="69355"/>
    <lineage>
        <taxon>Eukaryota</taxon>
        <taxon>Metazoa</taxon>
        <taxon>Ecdysozoa</taxon>
        <taxon>Arthropoda</taxon>
        <taxon>Crustacea</taxon>
        <taxon>Oligostraca</taxon>
        <taxon>Ostracoda</taxon>
        <taxon>Podocopa</taxon>
        <taxon>Podocopida</taxon>
        <taxon>Darwinulocopina</taxon>
        <taxon>Darwinuloidea</taxon>
        <taxon>Darwinulidae</taxon>
        <taxon>Darwinula</taxon>
    </lineage>
</organism>
<dbReference type="InterPro" id="IPR011343">
    <property type="entry name" value="DeoC"/>
</dbReference>
<name>A0A7R8X060_9CRUS</name>
<dbReference type="SMART" id="SM01133">
    <property type="entry name" value="DeoC"/>
    <property type="match status" value="1"/>
</dbReference>
<dbReference type="GO" id="GO:0016052">
    <property type="term" value="P:carbohydrate catabolic process"/>
    <property type="evidence" value="ECO:0007669"/>
    <property type="project" value="TreeGrafter"/>
</dbReference>
<dbReference type="AlphaFoldDB" id="A0A7R8X060"/>
<evidence type="ECO:0000313" key="11">
    <source>
        <dbReference type="Proteomes" id="UP000677054"/>
    </source>
</evidence>